<dbReference type="Gene3D" id="1.10.3210.10">
    <property type="entry name" value="Hypothetical protein af1432"/>
    <property type="match status" value="2"/>
</dbReference>
<dbReference type="PANTHER" id="PTHR43155">
    <property type="entry name" value="CYCLIC DI-GMP PHOSPHODIESTERASE PA4108-RELATED"/>
    <property type="match status" value="1"/>
</dbReference>
<dbReference type="Pfam" id="PF01590">
    <property type="entry name" value="GAF"/>
    <property type="match status" value="1"/>
</dbReference>
<dbReference type="RefSeq" id="WP_059285205.1">
    <property type="nucleotide sequence ID" value="NZ_LNQU01000018.1"/>
</dbReference>
<evidence type="ECO:0000259" key="1">
    <source>
        <dbReference type="PROSITE" id="PS51832"/>
    </source>
</evidence>
<dbReference type="InterPro" id="IPR037522">
    <property type="entry name" value="HD_GYP_dom"/>
</dbReference>
<dbReference type="SMART" id="SM00065">
    <property type="entry name" value="GAF"/>
    <property type="match status" value="1"/>
</dbReference>
<accession>A0A318J8U0</accession>
<dbReference type="EMBL" id="QJKC01000016">
    <property type="protein sequence ID" value="PXX42902.1"/>
    <property type="molecule type" value="Genomic_DNA"/>
</dbReference>
<dbReference type="GO" id="GO:0008081">
    <property type="term" value="F:phosphoric diester hydrolase activity"/>
    <property type="evidence" value="ECO:0007669"/>
    <property type="project" value="UniProtKB-ARBA"/>
</dbReference>
<dbReference type="AlphaFoldDB" id="A0A318J8U0"/>
<dbReference type="Pfam" id="PF13487">
    <property type="entry name" value="HD_5"/>
    <property type="match status" value="1"/>
</dbReference>
<protein>
    <submittedName>
        <fullName evidence="2">GAF domain-containing protein</fullName>
    </submittedName>
</protein>
<dbReference type="PANTHER" id="PTHR43155:SF2">
    <property type="entry name" value="CYCLIC DI-GMP PHOSPHODIESTERASE PA4108"/>
    <property type="match status" value="1"/>
</dbReference>
<gene>
    <name evidence="2" type="ORF">DFR38_11612</name>
</gene>
<dbReference type="Gene3D" id="3.30.450.40">
    <property type="match status" value="1"/>
</dbReference>
<proteinExistence type="predicted"/>
<dbReference type="CDD" id="cd00077">
    <property type="entry name" value="HDc"/>
    <property type="match status" value="2"/>
</dbReference>
<keyword evidence="3" id="KW-1185">Reference proteome</keyword>
<feature type="domain" description="HD-GYP" evidence="1">
    <location>
        <begin position="336"/>
        <end position="556"/>
    </location>
</feature>
<name>A0A318J8U0_9NEIS</name>
<dbReference type="InterPro" id="IPR029016">
    <property type="entry name" value="GAF-like_dom_sf"/>
</dbReference>
<dbReference type="OrthoDB" id="9774747at2"/>
<comment type="caution">
    <text evidence="2">The sequence shown here is derived from an EMBL/GenBank/DDBJ whole genome shotgun (WGS) entry which is preliminary data.</text>
</comment>
<dbReference type="SMART" id="SM00471">
    <property type="entry name" value="HDc"/>
    <property type="match status" value="1"/>
</dbReference>
<organism evidence="2 3">
    <name type="scientific">Aquitalea magnusonii</name>
    <dbReference type="NCBI Taxonomy" id="332411"/>
    <lineage>
        <taxon>Bacteria</taxon>
        <taxon>Pseudomonadati</taxon>
        <taxon>Pseudomonadota</taxon>
        <taxon>Betaproteobacteria</taxon>
        <taxon>Neisseriales</taxon>
        <taxon>Chromobacteriaceae</taxon>
        <taxon>Aquitalea</taxon>
    </lineage>
</organism>
<dbReference type="PROSITE" id="PS51832">
    <property type="entry name" value="HD_GYP"/>
    <property type="match status" value="1"/>
</dbReference>
<dbReference type="SUPFAM" id="SSF109604">
    <property type="entry name" value="HD-domain/PDEase-like"/>
    <property type="match status" value="2"/>
</dbReference>
<dbReference type="Proteomes" id="UP000248395">
    <property type="component" value="Unassembled WGS sequence"/>
</dbReference>
<evidence type="ECO:0000313" key="3">
    <source>
        <dbReference type="Proteomes" id="UP000248395"/>
    </source>
</evidence>
<sequence length="575" mass="65233">MQESSEKLKLEKLIEIGILLSAEKDRNILLNKIISYAKELTNCEAGTLFLRSENKTLVFAHRTNNLSLPQIAIPLYKDNGEENDDFIATYTVLHKKIVVIDDVYQESRFDMSSTKNFSTHSGLKAISLLSIPLITSNGNAIGALQLVNALDEKNNSPIPFNPSIIPLINALAAQSAVALENQQLLEEQKVLFDSLIKLIANAIDFKSSHTGNHCQRVPELAIDLAHALQENGLINFQTESEWEEFRIGAWLHDCGKITTPEHILNKGTKLECINNRIHEIRNRFEILLRDAHIQMYQSMECGMEKDMAEKIFDEKKSKIKEQFAFVAALNNGQHAVDPSSLNKLNEIASIKWTRHLDDTLGLSKAELARRPRTSATSLPAEETLLSDQRWHITVRPTAQHTSLQNKFPMEIPKNLNNSGEIYNLSIPFGTLTMEERFTINEHILQSIMMLDNLPFPEHLKLARRYAAEHHESLNGKGYPYRLDKTSLSMPSRAIAMADIFEALTAADRPYKKQNTLNEAIEILFSFVRKEHLDAKIFEVFLTSGVYIKYAKKYMPSVMIDHIDIGKYLTLLKNIA</sequence>
<reference evidence="2 3" key="1">
    <citation type="submission" date="2018-05" db="EMBL/GenBank/DDBJ databases">
        <title>Genomic Encyclopedia of Type Strains, Phase IV (KMG-IV): sequencing the most valuable type-strain genomes for metagenomic binning, comparative biology and taxonomic classification.</title>
        <authorList>
            <person name="Goeker M."/>
        </authorList>
    </citation>
    <scope>NUCLEOTIDE SEQUENCE [LARGE SCALE GENOMIC DNA]</scope>
    <source>
        <strain evidence="2 3">DSM 25134</strain>
    </source>
</reference>
<evidence type="ECO:0000313" key="2">
    <source>
        <dbReference type="EMBL" id="PXX42902.1"/>
    </source>
</evidence>
<dbReference type="SUPFAM" id="SSF55781">
    <property type="entry name" value="GAF domain-like"/>
    <property type="match status" value="1"/>
</dbReference>
<dbReference type="InterPro" id="IPR003018">
    <property type="entry name" value="GAF"/>
</dbReference>
<dbReference type="InterPro" id="IPR003607">
    <property type="entry name" value="HD/PDEase_dom"/>
</dbReference>